<dbReference type="RefSeq" id="WP_343954931.1">
    <property type="nucleotide sequence ID" value="NZ_BAAAHQ010000054.1"/>
</dbReference>
<keyword evidence="2" id="KW-0812">Transmembrane</keyword>
<dbReference type="Proteomes" id="UP001501578">
    <property type="component" value="Unassembled WGS sequence"/>
</dbReference>
<protein>
    <recommendedName>
        <fullName evidence="3">DUF5667 domain-containing protein</fullName>
    </recommendedName>
</protein>
<dbReference type="InterPro" id="IPR043725">
    <property type="entry name" value="DUF5667"/>
</dbReference>
<evidence type="ECO:0000259" key="3">
    <source>
        <dbReference type="Pfam" id="PF18915"/>
    </source>
</evidence>
<name>A0ABP4BPC1_9ACTN</name>
<accession>A0ABP4BPC1</accession>
<feature type="domain" description="DUF5667" evidence="3">
    <location>
        <begin position="107"/>
        <end position="208"/>
    </location>
</feature>
<sequence>MGRSRPGRRPFGATRRSQERVLDQLEELREQPLRGGPSTDFRADLRERLLRAEAAEAAEAAEEPQDSRVERRRRRHAGPVRLPWVSQLVTVGLTAAMVSMAYLTYQAVPGDTLYPLKRAAESTLVRLSSDEVERGERELVSARERASEVSELLNSTGKGPLVSSTLKEMDRSTRSAIERLERAQPRSPRLNRFAEDQRDLVEPLLERLDGPEQDQANTYLHYIDGLAAPR</sequence>
<feature type="region of interest" description="Disordered" evidence="1">
    <location>
        <begin position="1"/>
        <end position="20"/>
    </location>
</feature>
<reference evidence="5" key="1">
    <citation type="journal article" date="2019" name="Int. J. Syst. Evol. Microbiol.">
        <title>The Global Catalogue of Microorganisms (GCM) 10K type strain sequencing project: providing services to taxonomists for standard genome sequencing and annotation.</title>
        <authorList>
            <consortium name="The Broad Institute Genomics Platform"/>
            <consortium name="The Broad Institute Genome Sequencing Center for Infectious Disease"/>
            <person name="Wu L."/>
            <person name="Ma J."/>
        </authorList>
    </citation>
    <scope>NUCLEOTIDE SEQUENCE [LARGE SCALE GENOMIC DNA]</scope>
    <source>
        <strain evidence="5">JCM 11136</strain>
    </source>
</reference>
<evidence type="ECO:0000256" key="2">
    <source>
        <dbReference type="SAM" id="Phobius"/>
    </source>
</evidence>
<proteinExistence type="predicted"/>
<organism evidence="4 5">
    <name type="scientific">Nonomuraea longicatena</name>
    <dbReference type="NCBI Taxonomy" id="83682"/>
    <lineage>
        <taxon>Bacteria</taxon>
        <taxon>Bacillati</taxon>
        <taxon>Actinomycetota</taxon>
        <taxon>Actinomycetes</taxon>
        <taxon>Streptosporangiales</taxon>
        <taxon>Streptosporangiaceae</taxon>
        <taxon>Nonomuraea</taxon>
    </lineage>
</organism>
<keyword evidence="2" id="KW-1133">Transmembrane helix</keyword>
<gene>
    <name evidence="4" type="ORF">GCM10009560_73470</name>
</gene>
<dbReference type="EMBL" id="BAAAHQ010000054">
    <property type="protein sequence ID" value="GAA0952114.1"/>
    <property type="molecule type" value="Genomic_DNA"/>
</dbReference>
<dbReference type="Pfam" id="PF18915">
    <property type="entry name" value="DUF5667"/>
    <property type="match status" value="1"/>
</dbReference>
<comment type="caution">
    <text evidence="4">The sequence shown here is derived from an EMBL/GenBank/DDBJ whole genome shotgun (WGS) entry which is preliminary data.</text>
</comment>
<evidence type="ECO:0000256" key="1">
    <source>
        <dbReference type="SAM" id="MobiDB-lite"/>
    </source>
</evidence>
<feature type="transmembrane region" description="Helical" evidence="2">
    <location>
        <begin position="82"/>
        <end position="105"/>
    </location>
</feature>
<evidence type="ECO:0000313" key="5">
    <source>
        <dbReference type="Proteomes" id="UP001501578"/>
    </source>
</evidence>
<keyword evidence="2" id="KW-0472">Membrane</keyword>
<evidence type="ECO:0000313" key="4">
    <source>
        <dbReference type="EMBL" id="GAA0952114.1"/>
    </source>
</evidence>
<keyword evidence="5" id="KW-1185">Reference proteome</keyword>